<evidence type="ECO:0000256" key="1">
    <source>
        <dbReference type="SAM" id="MobiDB-lite"/>
    </source>
</evidence>
<protein>
    <submittedName>
        <fullName evidence="2">Uncharacterized protein</fullName>
    </submittedName>
</protein>
<reference evidence="2" key="1">
    <citation type="submission" date="2022-10" db="EMBL/GenBank/DDBJ databases">
        <authorList>
            <person name="Chen Y."/>
            <person name="Dougan E. K."/>
            <person name="Chan C."/>
            <person name="Rhodes N."/>
            <person name="Thang M."/>
        </authorList>
    </citation>
    <scope>NUCLEOTIDE SEQUENCE</scope>
</reference>
<keyword evidence="4" id="KW-1185">Reference proteome</keyword>
<reference evidence="3 4" key="2">
    <citation type="submission" date="2024-05" db="EMBL/GenBank/DDBJ databases">
        <authorList>
            <person name="Chen Y."/>
            <person name="Shah S."/>
            <person name="Dougan E. K."/>
            <person name="Thang M."/>
            <person name="Chan C."/>
        </authorList>
    </citation>
    <scope>NUCLEOTIDE SEQUENCE [LARGE SCALE GENOMIC DNA]</scope>
</reference>
<organism evidence="2">
    <name type="scientific">Cladocopium goreaui</name>
    <dbReference type="NCBI Taxonomy" id="2562237"/>
    <lineage>
        <taxon>Eukaryota</taxon>
        <taxon>Sar</taxon>
        <taxon>Alveolata</taxon>
        <taxon>Dinophyceae</taxon>
        <taxon>Suessiales</taxon>
        <taxon>Symbiodiniaceae</taxon>
        <taxon>Cladocopium</taxon>
    </lineage>
</organism>
<proteinExistence type="predicted"/>
<feature type="compositionally biased region" description="Low complexity" evidence="1">
    <location>
        <begin position="15"/>
        <end position="51"/>
    </location>
</feature>
<gene>
    <name evidence="2" type="ORF">C1SCF055_LOCUS29361</name>
</gene>
<evidence type="ECO:0000313" key="3">
    <source>
        <dbReference type="EMBL" id="CAL4790811.1"/>
    </source>
</evidence>
<feature type="region of interest" description="Disordered" evidence="1">
    <location>
        <begin position="510"/>
        <end position="539"/>
    </location>
</feature>
<sequence length="539" mass="57427">MAAQRASDQVKPDDSASGVGSWSAVAEGQGTSSQAGAAQPKSAAPAQMPAQTVWEEDSSDDDAPPPTFTMGGPAEAPPAPSGPSVLQWGTAPAMQAAKNLLGNQIPKSSKLAQHAKAKGHRSVRWGQMPSQNALSPQNVQLPPFVRQLGSGKDERSVLIIDSRDMRITSPFQGWLLDEILLNAQSGINILSDRQLLRSPNNGYHMNLFYVRAMVQVHPGWINAQLWDSALRSLGLCHRGCPISYHMLRSSPSGQLLLHLEMRGYRSNQDMTVQLNYINDGLITSLRDELFVPAVVVTIFIGWRVIAVSFEVGGRICACSEQGVVVALDFPLYSAQLEIKLTWHALRINVPSTWLTLSRVSGPTLVQNAKWSKSGAVAVDTHQNNFHLTCDEAPFLQAQKVIVPKEAIALQFHEPKDEQKALVVPPVLGGPAAIPADQVSGQLRALTGPSNAPLPVAPPSDGPISVTEAGQAPQASAPGGGVVHVHRRSLDARRGESLADAAVTPLDQVRAVQGSSGGGSTSSVPRSFGPEPVVEEVDEC</sequence>
<dbReference type="EMBL" id="CAMXCT010003279">
    <property type="protein sequence ID" value="CAI4003499.1"/>
    <property type="molecule type" value="Genomic_DNA"/>
</dbReference>
<dbReference type="Proteomes" id="UP001152797">
    <property type="component" value="Unassembled WGS sequence"/>
</dbReference>
<evidence type="ECO:0000313" key="2">
    <source>
        <dbReference type="EMBL" id="CAI4003499.1"/>
    </source>
</evidence>
<accession>A0A9P1D455</accession>
<evidence type="ECO:0000313" key="4">
    <source>
        <dbReference type="Proteomes" id="UP001152797"/>
    </source>
</evidence>
<feature type="region of interest" description="Disordered" evidence="1">
    <location>
        <begin position="1"/>
        <end position="87"/>
    </location>
</feature>
<dbReference type="EMBL" id="CAMXCT020003279">
    <property type="protein sequence ID" value="CAL1156874.1"/>
    <property type="molecule type" value="Genomic_DNA"/>
</dbReference>
<dbReference type="EMBL" id="CAMXCT030003279">
    <property type="protein sequence ID" value="CAL4790811.1"/>
    <property type="molecule type" value="Genomic_DNA"/>
</dbReference>
<feature type="region of interest" description="Disordered" evidence="1">
    <location>
        <begin position="446"/>
        <end position="481"/>
    </location>
</feature>
<comment type="caution">
    <text evidence="2">The sequence shown here is derived from an EMBL/GenBank/DDBJ whole genome shotgun (WGS) entry which is preliminary data.</text>
</comment>
<name>A0A9P1D455_9DINO</name>
<dbReference type="AlphaFoldDB" id="A0A9P1D455"/>
<feature type="compositionally biased region" description="Acidic residues" evidence="1">
    <location>
        <begin position="54"/>
        <end position="63"/>
    </location>
</feature>